<organism evidence="2 3">
    <name type="scientific">Lactuca saligna</name>
    <name type="common">Willowleaf lettuce</name>
    <dbReference type="NCBI Taxonomy" id="75948"/>
    <lineage>
        <taxon>Eukaryota</taxon>
        <taxon>Viridiplantae</taxon>
        <taxon>Streptophyta</taxon>
        <taxon>Embryophyta</taxon>
        <taxon>Tracheophyta</taxon>
        <taxon>Spermatophyta</taxon>
        <taxon>Magnoliopsida</taxon>
        <taxon>eudicotyledons</taxon>
        <taxon>Gunneridae</taxon>
        <taxon>Pentapetalae</taxon>
        <taxon>asterids</taxon>
        <taxon>campanulids</taxon>
        <taxon>Asterales</taxon>
        <taxon>Asteraceae</taxon>
        <taxon>Cichorioideae</taxon>
        <taxon>Cichorieae</taxon>
        <taxon>Lactucinae</taxon>
        <taxon>Lactuca</taxon>
    </lineage>
</organism>
<sequence length="90" mass="9696">MIQEEISTKPSPFPQADIVPPAPRSITTAALHQGDQLTKVERDVATMKRCMALGDDDDMVVDEAPLSSPGDQLIHLHPIKKSSSTTSSTI</sequence>
<dbReference type="Proteomes" id="UP001177003">
    <property type="component" value="Chromosome 7"/>
</dbReference>
<reference evidence="2" key="1">
    <citation type="submission" date="2023-04" db="EMBL/GenBank/DDBJ databases">
        <authorList>
            <person name="Vijverberg K."/>
            <person name="Xiong W."/>
            <person name="Schranz E."/>
        </authorList>
    </citation>
    <scope>NUCLEOTIDE SEQUENCE</scope>
</reference>
<accession>A0AA36EES0</accession>
<evidence type="ECO:0000313" key="3">
    <source>
        <dbReference type="Proteomes" id="UP001177003"/>
    </source>
</evidence>
<feature type="region of interest" description="Disordered" evidence="1">
    <location>
        <begin position="1"/>
        <end position="22"/>
    </location>
</feature>
<name>A0AA36EES0_LACSI</name>
<proteinExistence type="predicted"/>
<keyword evidence="3" id="KW-1185">Reference proteome</keyword>
<evidence type="ECO:0000256" key="1">
    <source>
        <dbReference type="SAM" id="MobiDB-lite"/>
    </source>
</evidence>
<gene>
    <name evidence="2" type="ORF">LSALG_LOCUS31971</name>
</gene>
<protein>
    <submittedName>
        <fullName evidence="2">Uncharacterized protein</fullName>
    </submittedName>
</protein>
<evidence type="ECO:0000313" key="2">
    <source>
        <dbReference type="EMBL" id="CAI9292932.1"/>
    </source>
</evidence>
<dbReference type="AlphaFoldDB" id="A0AA36EES0"/>
<dbReference type="EMBL" id="OX465083">
    <property type="protein sequence ID" value="CAI9292932.1"/>
    <property type="molecule type" value="Genomic_DNA"/>
</dbReference>